<dbReference type="AlphaFoldDB" id="A0A1G6GQ94"/>
<evidence type="ECO:0000259" key="2">
    <source>
        <dbReference type="Pfam" id="PF20058"/>
    </source>
</evidence>
<feature type="compositionally biased region" description="Polar residues" evidence="1">
    <location>
        <begin position="101"/>
        <end position="113"/>
    </location>
</feature>
<dbReference type="RefSeq" id="WP_093180372.1">
    <property type="nucleotide sequence ID" value="NZ_FMYH01000001.1"/>
</dbReference>
<dbReference type="Pfam" id="PF20058">
    <property type="entry name" value="DUF6457"/>
    <property type="match status" value="1"/>
</dbReference>
<reference evidence="3 4" key="1">
    <citation type="submission" date="2016-09" db="EMBL/GenBank/DDBJ databases">
        <authorList>
            <person name="Capua I."/>
            <person name="De Benedictis P."/>
            <person name="Joannis T."/>
            <person name="Lombin L.H."/>
            <person name="Cattoli G."/>
        </authorList>
    </citation>
    <scope>NUCLEOTIDE SEQUENCE [LARGE SCALE GENOMIC DNA]</scope>
    <source>
        <strain evidence="3 4">ISLP-3</strain>
    </source>
</reference>
<organism evidence="3 4">
    <name type="scientific">Sanguibacter gelidistatuariae</name>
    <dbReference type="NCBI Taxonomy" id="1814289"/>
    <lineage>
        <taxon>Bacteria</taxon>
        <taxon>Bacillati</taxon>
        <taxon>Actinomycetota</taxon>
        <taxon>Actinomycetes</taxon>
        <taxon>Micrococcales</taxon>
        <taxon>Sanguibacteraceae</taxon>
        <taxon>Sanguibacter</taxon>
    </lineage>
</organism>
<sequence length="113" mass="11622">MTNPTTPAATPSRTLPPEALDEWLVALASELGLDPALVPTGAILDVARDVAHDVARPAAPLSTFMVGMAAAQRAAAGEDLTAALHDAARRTSDLAGRWTDRASQTAPATEQAP</sequence>
<name>A0A1G6GQ94_9MICO</name>
<accession>A0A1G6GQ94</accession>
<dbReference type="Proteomes" id="UP000199039">
    <property type="component" value="Unassembled WGS sequence"/>
</dbReference>
<feature type="domain" description="DUF6457" evidence="2">
    <location>
        <begin position="16"/>
        <end position="101"/>
    </location>
</feature>
<keyword evidence="4" id="KW-1185">Reference proteome</keyword>
<feature type="region of interest" description="Disordered" evidence="1">
    <location>
        <begin position="92"/>
        <end position="113"/>
    </location>
</feature>
<protein>
    <recommendedName>
        <fullName evidence="2">DUF6457 domain-containing protein</fullName>
    </recommendedName>
</protein>
<proteinExistence type="predicted"/>
<dbReference type="EMBL" id="FMYH01000001">
    <property type="protein sequence ID" value="SDB84190.1"/>
    <property type="molecule type" value="Genomic_DNA"/>
</dbReference>
<gene>
    <name evidence="3" type="ORF">SAMN05216410_0372</name>
</gene>
<dbReference type="STRING" id="1814289.SAMN05216410_0372"/>
<evidence type="ECO:0000313" key="3">
    <source>
        <dbReference type="EMBL" id="SDB84190.1"/>
    </source>
</evidence>
<dbReference type="InterPro" id="IPR045598">
    <property type="entry name" value="DUF6457"/>
</dbReference>
<evidence type="ECO:0000313" key="4">
    <source>
        <dbReference type="Proteomes" id="UP000199039"/>
    </source>
</evidence>
<evidence type="ECO:0000256" key="1">
    <source>
        <dbReference type="SAM" id="MobiDB-lite"/>
    </source>
</evidence>
<dbReference type="OrthoDB" id="4735656at2"/>